<dbReference type="SUPFAM" id="SSF46894">
    <property type="entry name" value="C-terminal effector domain of the bipartite response regulators"/>
    <property type="match status" value="1"/>
</dbReference>
<gene>
    <name evidence="3" type="ORF">CRV08_08535</name>
</gene>
<name>A0A4V1LRI2_9BACT</name>
<proteinExistence type="predicted"/>
<reference evidence="3 4" key="1">
    <citation type="submission" date="2017-10" db="EMBL/GenBank/DDBJ databases">
        <title>Genomics of the genus Arcobacter.</title>
        <authorList>
            <person name="Perez-Cataluna A."/>
            <person name="Figueras M.J."/>
        </authorList>
    </citation>
    <scope>NUCLEOTIDE SEQUENCE [LARGE SCALE GENOMIC DNA]</scope>
    <source>
        <strain evidence="3 4">CECT 8993</strain>
    </source>
</reference>
<dbReference type="Gene3D" id="3.40.50.2300">
    <property type="match status" value="1"/>
</dbReference>
<dbReference type="InterPro" id="IPR000792">
    <property type="entry name" value="Tscrpt_reg_LuxR_C"/>
</dbReference>
<dbReference type="Pfam" id="PF00196">
    <property type="entry name" value="GerE"/>
    <property type="match status" value="1"/>
</dbReference>
<dbReference type="CDD" id="cd06170">
    <property type="entry name" value="LuxR_C_like"/>
    <property type="match status" value="1"/>
</dbReference>
<dbReference type="GO" id="GO:0006355">
    <property type="term" value="P:regulation of DNA-templated transcription"/>
    <property type="evidence" value="ECO:0007669"/>
    <property type="project" value="InterPro"/>
</dbReference>
<evidence type="ECO:0000313" key="4">
    <source>
        <dbReference type="Proteomes" id="UP000290172"/>
    </source>
</evidence>
<dbReference type="PROSITE" id="PS00622">
    <property type="entry name" value="HTH_LUXR_1"/>
    <property type="match status" value="1"/>
</dbReference>
<dbReference type="PROSITE" id="PS50043">
    <property type="entry name" value="HTH_LUXR_2"/>
    <property type="match status" value="1"/>
</dbReference>
<dbReference type="Proteomes" id="UP000290172">
    <property type="component" value="Unassembled WGS sequence"/>
</dbReference>
<dbReference type="GO" id="GO:0003677">
    <property type="term" value="F:DNA binding"/>
    <property type="evidence" value="ECO:0007669"/>
    <property type="project" value="UniProtKB-KW"/>
</dbReference>
<dbReference type="RefSeq" id="WP_128981088.1">
    <property type="nucleotide sequence ID" value="NZ_PDKJ01000006.1"/>
</dbReference>
<dbReference type="Gene3D" id="1.10.10.10">
    <property type="entry name" value="Winged helix-like DNA-binding domain superfamily/Winged helix DNA-binding domain"/>
    <property type="match status" value="1"/>
</dbReference>
<dbReference type="InterPro" id="IPR039420">
    <property type="entry name" value="WalR-like"/>
</dbReference>
<accession>A0A4V1LRI2</accession>
<dbReference type="AlphaFoldDB" id="A0A4V1LRI2"/>
<keyword evidence="1" id="KW-0238">DNA-binding</keyword>
<feature type="domain" description="HTH luxR-type" evidence="2">
    <location>
        <begin position="136"/>
        <end position="201"/>
    </location>
</feature>
<sequence>MKVALFSKQSFLINEVKKSTHLEDFVFVNKIENLFETLDSNMILLYHIDCDENFEENLKEIKEDFENIKIAIFRNNTNNIEGCSFLKKGFKAYAHSMSNINIVEDIIKAIINGNIWMYPELMQFLISSVPVENQKEQELLKELTPKELEVLELVAQGLNNAKIAQTLDLAEVSVKKYISSLFKKLDKKDRLSLALLFKSIAK</sequence>
<protein>
    <recommendedName>
        <fullName evidence="2">HTH luxR-type domain-containing protein</fullName>
    </recommendedName>
</protein>
<dbReference type="InterPro" id="IPR016032">
    <property type="entry name" value="Sig_transdc_resp-reg_C-effctor"/>
</dbReference>
<comment type="caution">
    <text evidence="3">The sequence shown here is derived from an EMBL/GenBank/DDBJ whole genome shotgun (WGS) entry which is preliminary data.</text>
</comment>
<organism evidence="3 4">
    <name type="scientific">Halarcobacter ebronensis</name>
    <dbReference type="NCBI Taxonomy" id="1462615"/>
    <lineage>
        <taxon>Bacteria</taxon>
        <taxon>Pseudomonadati</taxon>
        <taxon>Campylobacterota</taxon>
        <taxon>Epsilonproteobacteria</taxon>
        <taxon>Campylobacterales</taxon>
        <taxon>Arcobacteraceae</taxon>
        <taxon>Halarcobacter</taxon>
    </lineage>
</organism>
<evidence type="ECO:0000313" key="3">
    <source>
        <dbReference type="EMBL" id="RXJ68288.1"/>
    </source>
</evidence>
<evidence type="ECO:0000256" key="1">
    <source>
        <dbReference type="ARBA" id="ARBA00023125"/>
    </source>
</evidence>
<dbReference type="PRINTS" id="PR00038">
    <property type="entry name" value="HTHLUXR"/>
</dbReference>
<dbReference type="PANTHER" id="PTHR43214">
    <property type="entry name" value="TWO-COMPONENT RESPONSE REGULATOR"/>
    <property type="match status" value="1"/>
</dbReference>
<evidence type="ECO:0000259" key="2">
    <source>
        <dbReference type="PROSITE" id="PS50043"/>
    </source>
</evidence>
<dbReference type="PANTHER" id="PTHR43214:SF38">
    <property type="entry name" value="NITRATE_NITRITE RESPONSE REGULATOR PROTEIN NARL"/>
    <property type="match status" value="1"/>
</dbReference>
<dbReference type="SMART" id="SM00421">
    <property type="entry name" value="HTH_LUXR"/>
    <property type="match status" value="1"/>
</dbReference>
<dbReference type="EMBL" id="PDKJ01000006">
    <property type="protein sequence ID" value="RXJ68288.1"/>
    <property type="molecule type" value="Genomic_DNA"/>
</dbReference>
<dbReference type="InterPro" id="IPR036388">
    <property type="entry name" value="WH-like_DNA-bd_sf"/>
</dbReference>